<dbReference type="GO" id="GO:0016810">
    <property type="term" value="F:hydrolase activity, acting on carbon-nitrogen (but not peptide) bonds"/>
    <property type="evidence" value="ECO:0007669"/>
    <property type="project" value="InterPro"/>
</dbReference>
<sequence length="530" mass="58056">MRHEDTALLHVRVMSSLDGRWKQTGDALYLRNGIIDHIGSTADVQAIASSRNAQVLDFAGTPGATCYPAFMDSHLHLELYGFSLLHVNLNGETSLDSALERIRLAGRPDNGAWVQGDCWDDELWSDSPHRRQLDDLYPNSPVVLNRKDYHSLWLNTAALKAVDLWNSRPFGSDLVPCDTDGPTGIVRDAAQDWALSRIPAPQLDERFAALHCAISKLLSMGFASCCSMDYDILPELQALIPAMSDEPRIRIWQAVGLDNLDAAVSLGLRSGFGSDFLRLGGIKVFADGSLGSRTAYMEEPWPGAPGNHGYHTYESVNWLADRFRKADENGLWVWIHAIGDRANKETLDAFEQAGVATSKGHAHHRIEHAQFLRPEDVERFANLGITASVQPSHLDLDIGKLKTVFPTPHPRSYAFRSLLDSGVELDFGSDAPVEDPDALKGIAFAAFRTRAGELPYQSEQCVSVQDALTAYTMTPQSSVGLFGQRGNLAEGQDADIVVLSRDILGDNEPLAVRSTQVLATIVAGDLAFKA</sequence>
<evidence type="ECO:0000313" key="2">
    <source>
        <dbReference type="EMBL" id="RIE17273.1"/>
    </source>
</evidence>
<name>A0A398DT03_9BACT</name>
<dbReference type="EMBL" id="QXIY01000008">
    <property type="protein sequence ID" value="RIE17273.1"/>
    <property type="molecule type" value="Genomic_DNA"/>
</dbReference>
<evidence type="ECO:0000259" key="1">
    <source>
        <dbReference type="Pfam" id="PF07969"/>
    </source>
</evidence>
<dbReference type="Gene3D" id="3.10.310.70">
    <property type="match status" value="1"/>
</dbReference>
<proteinExistence type="predicted"/>
<dbReference type="InterPro" id="IPR013108">
    <property type="entry name" value="Amidohydro_3"/>
</dbReference>
<dbReference type="Gene3D" id="3.20.20.140">
    <property type="entry name" value="Metal-dependent hydrolases"/>
    <property type="match status" value="1"/>
</dbReference>
<dbReference type="SUPFAM" id="SSF51556">
    <property type="entry name" value="Metallo-dependent hydrolases"/>
    <property type="match status" value="1"/>
</dbReference>
<dbReference type="InterPro" id="IPR032466">
    <property type="entry name" value="Metal_Hydrolase"/>
</dbReference>
<gene>
    <name evidence="2" type="ORF">SMC1_02220</name>
</gene>
<feature type="domain" description="Amidohydrolase 3" evidence="1">
    <location>
        <begin position="63"/>
        <end position="525"/>
    </location>
</feature>
<dbReference type="PANTHER" id="PTHR22642">
    <property type="entry name" value="IMIDAZOLONEPROPIONASE"/>
    <property type="match status" value="1"/>
</dbReference>
<evidence type="ECO:0000313" key="3">
    <source>
        <dbReference type="Proteomes" id="UP000266113"/>
    </source>
</evidence>
<dbReference type="Gene3D" id="2.30.40.10">
    <property type="entry name" value="Urease, subunit C, domain 1"/>
    <property type="match status" value="1"/>
</dbReference>
<comment type="caution">
    <text evidence="2">The sequence shown here is derived from an EMBL/GenBank/DDBJ whole genome shotgun (WGS) entry which is preliminary data.</text>
</comment>
<dbReference type="AlphaFoldDB" id="A0A398DT03"/>
<dbReference type="InterPro" id="IPR011059">
    <property type="entry name" value="Metal-dep_hydrolase_composite"/>
</dbReference>
<dbReference type="CDD" id="cd01300">
    <property type="entry name" value="YtcJ_like"/>
    <property type="match status" value="1"/>
</dbReference>
<reference evidence="2 3" key="1">
    <citation type="submission" date="2018-09" db="EMBL/GenBank/DDBJ databases">
        <title>Discovery and Ecogenomic Context for Candidatus Cryosericales, a Global Caldiserica Order Active in Thawing Permafrost.</title>
        <authorList>
            <person name="Martinez M.A."/>
            <person name="Woodcroft B.J."/>
            <person name="Ignacio Espinoza J.C."/>
            <person name="Zayed A."/>
            <person name="Singleton C.M."/>
            <person name="Boyd J."/>
            <person name="Li Y.-F."/>
            <person name="Purvine S."/>
            <person name="Maughan H."/>
            <person name="Hodgkins S.B."/>
            <person name="Anderson D."/>
            <person name="Sederholm M."/>
            <person name="Temperton B."/>
            <person name="Saleska S.R."/>
            <person name="Tyson G.W."/>
            <person name="Rich V.I."/>
        </authorList>
    </citation>
    <scope>NUCLEOTIDE SEQUENCE [LARGE SCALE GENOMIC DNA]</scope>
    <source>
        <strain evidence="2 3">SMC1</strain>
    </source>
</reference>
<dbReference type="OrthoDB" id="9767366at2"/>
<dbReference type="Proteomes" id="UP000266113">
    <property type="component" value="Unassembled WGS sequence"/>
</dbReference>
<dbReference type="RefSeq" id="WP_119085181.1">
    <property type="nucleotide sequence ID" value="NZ_QXIY01000008.1"/>
</dbReference>
<dbReference type="PANTHER" id="PTHR22642:SF2">
    <property type="entry name" value="PROTEIN LONG AFTER FAR-RED 3"/>
    <property type="match status" value="1"/>
</dbReference>
<keyword evidence="3" id="KW-1185">Reference proteome</keyword>
<dbReference type="Pfam" id="PF07969">
    <property type="entry name" value="Amidohydro_3"/>
    <property type="match status" value="1"/>
</dbReference>
<organism evidence="2 3">
    <name type="scientific">Candidatus Cryosericum septentrionale</name>
    <dbReference type="NCBI Taxonomy" id="2290913"/>
    <lineage>
        <taxon>Bacteria</taxon>
        <taxon>Pseudomonadati</taxon>
        <taxon>Caldisericota/Cryosericota group</taxon>
        <taxon>Candidatus Cryosericota</taxon>
        <taxon>Candidatus Cryosericia</taxon>
        <taxon>Candidatus Cryosericales</taxon>
        <taxon>Candidatus Cryosericaceae</taxon>
        <taxon>Candidatus Cryosericum</taxon>
    </lineage>
</organism>
<accession>A0A398DT03</accession>
<dbReference type="InterPro" id="IPR033932">
    <property type="entry name" value="YtcJ-like"/>
</dbReference>
<keyword evidence="2" id="KW-0378">Hydrolase</keyword>
<dbReference type="SUPFAM" id="SSF51338">
    <property type="entry name" value="Composite domain of metallo-dependent hydrolases"/>
    <property type="match status" value="1"/>
</dbReference>
<protein>
    <submittedName>
        <fullName evidence="2">Amidohydrolase</fullName>
    </submittedName>
</protein>